<comment type="caution">
    <text evidence="1">The sequence shown here is derived from an EMBL/GenBank/DDBJ whole genome shotgun (WGS) entry which is preliminary data.</text>
</comment>
<protein>
    <submittedName>
        <fullName evidence="1">Uncharacterized protein</fullName>
    </submittedName>
</protein>
<evidence type="ECO:0000313" key="2">
    <source>
        <dbReference type="Proteomes" id="UP000828048"/>
    </source>
</evidence>
<gene>
    <name evidence="1" type="ORF">Vadar_011601</name>
</gene>
<accession>A0ACB7Y7S7</accession>
<name>A0ACB7Y7S7_9ERIC</name>
<reference evidence="1 2" key="1">
    <citation type="journal article" date="2021" name="Hortic Res">
        <title>High-quality reference genome and annotation aids understanding of berry development for evergreen blueberry (Vaccinium darrowii).</title>
        <authorList>
            <person name="Yu J."/>
            <person name="Hulse-Kemp A.M."/>
            <person name="Babiker E."/>
            <person name="Staton M."/>
        </authorList>
    </citation>
    <scope>NUCLEOTIDE SEQUENCE [LARGE SCALE GENOMIC DNA]</scope>
    <source>
        <strain evidence="2">cv. NJ 8807/NJ 8810</strain>
        <tissue evidence="1">Young leaf</tissue>
    </source>
</reference>
<organism evidence="1 2">
    <name type="scientific">Vaccinium darrowii</name>
    <dbReference type="NCBI Taxonomy" id="229202"/>
    <lineage>
        <taxon>Eukaryota</taxon>
        <taxon>Viridiplantae</taxon>
        <taxon>Streptophyta</taxon>
        <taxon>Embryophyta</taxon>
        <taxon>Tracheophyta</taxon>
        <taxon>Spermatophyta</taxon>
        <taxon>Magnoliopsida</taxon>
        <taxon>eudicotyledons</taxon>
        <taxon>Gunneridae</taxon>
        <taxon>Pentapetalae</taxon>
        <taxon>asterids</taxon>
        <taxon>Ericales</taxon>
        <taxon>Ericaceae</taxon>
        <taxon>Vaccinioideae</taxon>
        <taxon>Vaccinieae</taxon>
        <taxon>Vaccinium</taxon>
    </lineage>
</organism>
<evidence type="ECO:0000313" key="1">
    <source>
        <dbReference type="EMBL" id="KAH7849004.1"/>
    </source>
</evidence>
<dbReference type="Proteomes" id="UP000828048">
    <property type="component" value="Chromosome 7"/>
</dbReference>
<sequence>MKKTTKKLDDVLQGWLDEHKLQKSSGKVAEKDFMDVMLEILDGESCFSGHRHHSHNPYMGRSFASQQSPGTKESPRRIGYPCGGQRLVDESDIKNLVYIQAIIKENLRLYPPTQLIPPPENSEDCIVGGYYIPAGTRLFVNLWKIHRDPQVWPEPLEFQPERFLTTHKDVDLRGQHFEFMPFGSGRRVCPGTSLGLQVVQFTLASLVHAFEIALPGDEDADMTESFGLSNIKVTPLDVTLTPRLPPQIY</sequence>
<keyword evidence="2" id="KW-1185">Reference proteome</keyword>
<proteinExistence type="predicted"/>
<dbReference type="EMBL" id="CM037157">
    <property type="protein sequence ID" value="KAH7849004.1"/>
    <property type="molecule type" value="Genomic_DNA"/>
</dbReference>